<organism evidence="2 3">
    <name type="scientific">Macrostomum lignano</name>
    <dbReference type="NCBI Taxonomy" id="282301"/>
    <lineage>
        <taxon>Eukaryota</taxon>
        <taxon>Metazoa</taxon>
        <taxon>Spiralia</taxon>
        <taxon>Lophotrochozoa</taxon>
        <taxon>Platyhelminthes</taxon>
        <taxon>Rhabditophora</taxon>
        <taxon>Macrostomorpha</taxon>
        <taxon>Macrostomida</taxon>
        <taxon>Macrostomidae</taxon>
        <taxon>Macrostomum</taxon>
    </lineage>
</organism>
<feature type="compositionally biased region" description="Polar residues" evidence="1">
    <location>
        <begin position="10"/>
        <end position="31"/>
    </location>
</feature>
<feature type="region of interest" description="Disordered" evidence="1">
    <location>
        <begin position="99"/>
        <end position="144"/>
    </location>
</feature>
<dbReference type="Proteomes" id="UP000095280">
    <property type="component" value="Unplaced"/>
</dbReference>
<dbReference type="AlphaFoldDB" id="A0A1I8F3X9"/>
<reference evidence="3" key="1">
    <citation type="submission" date="2016-11" db="UniProtKB">
        <authorList>
            <consortium name="WormBaseParasite"/>
        </authorList>
    </citation>
    <scope>IDENTIFICATION</scope>
</reference>
<keyword evidence="2" id="KW-1185">Reference proteome</keyword>
<name>A0A1I8F3X9_9PLAT</name>
<evidence type="ECO:0000256" key="1">
    <source>
        <dbReference type="SAM" id="MobiDB-lite"/>
    </source>
</evidence>
<feature type="region of interest" description="Disordered" evidence="1">
    <location>
        <begin position="1"/>
        <end position="31"/>
    </location>
</feature>
<evidence type="ECO:0000313" key="2">
    <source>
        <dbReference type="Proteomes" id="UP000095280"/>
    </source>
</evidence>
<protein>
    <submittedName>
        <fullName evidence="3">KID domain-containing protein</fullName>
    </submittedName>
</protein>
<proteinExistence type="predicted"/>
<sequence length="144" mass="15991">QAAELPASFGRQQHSTNSQWSHQSRPTQQPIGPTTIIVHAVVQSKRLSPAIIKLRNLDSPNRIKVPQEIMITPIHNPATLKEQQERQVGREIEITDLRNQRERAPRQSSTAAFGSDASVAGGSQRAVSHRRGKNPLLSLMIKAR</sequence>
<evidence type="ECO:0000313" key="3">
    <source>
        <dbReference type="WBParaSite" id="maker-unitig_19694-snap-gene-0.1-mRNA-1"/>
    </source>
</evidence>
<dbReference type="WBParaSite" id="maker-unitig_19694-snap-gene-0.1-mRNA-1">
    <property type="protein sequence ID" value="maker-unitig_19694-snap-gene-0.1-mRNA-1"/>
    <property type="gene ID" value="maker-unitig_19694-snap-gene-0.1"/>
</dbReference>
<accession>A0A1I8F3X9</accession>